<organism evidence="1">
    <name type="scientific">Ixodes ricinus</name>
    <name type="common">Common tick</name>
    <name type="synonym">Acarus ricinus</name>
    <dbReference type="NCBI Taxonomy" id="34613"/>
    <lineage>
        <taxon>Eukaryota</taxon>
        <taxon>Metazoa</taxon>
        <taxon>Ecdysozoa</taxon>
        <taxon>Arthropoda</taxon>
        <taxon>Chelicerata</taxon>
        <taxon>Arachnida</taxon>
        <taxon>Acari</taxon>
        <taxon>Parasitiformes</taxon>
        <taxon>Ixodida</taxon>
        <taxon>Ixodoidea</taxon>
        <taxon>Ixodidae</taxon>
        <taxon>Ixodinae</taxon>
        <taxon>Ixodes</taxon>
    </lineage>
</organism>
<name>A0A6B0TWW0_IXORI</name>
<reference evidence="1" key="1">
    <citation type="submission" date="2019-12" db="EMBL/GenBank/DDBJ databases">
        <title>An insight into the sialome of adult female Ixodes ricinus ticks feeding for 6 days.</title>
        <authorList>
            <person name="Perner J."/>
            <person name="Ribeiro J.M.C."/>
        </authorList>
    </citation>
    <scope>NUCLEOTIDE SEQUENCE</scope>
    <source>
        <strain evidence="1">Semi-engorged</strain>
        <tissue evidence="1">Salivary glands</tissue>
    </source>
</reference>
<protein>
    <submittedName>
        <fullName evidence="1">Putative secreted protein</fullName>
    </submittedName>
</protein>
<sequence>MAGCRRTLLTGNCAVISASLSLAAITSLAGKHDLKIALFQLFLDVPRKLAHSLFSPDMLSILGGLFLQKFKICFHTV</sequence>
<accession>A0A6B0TWW0</accession>
<evidence type="ECO:0000313" key="1">
    <source>
        <dbReference type="EMBL" id="MXU83818.1"/>
    </source>
</evidence>
<proteinExistence type="predicted"/>
<dbReference type="AlphaFoldDB" id="A0A6B0TWW0"/>
<dbReference type="EMBL" id="GIFC01001735">
    <property type="protein sequence ID" value="MXU83818.1"/>
    <property type="molecule type" value="Transcribed_RNA"/>
</dbReference>